<name>A0ABQ2XDR0_9ACTN</name>
<dbReference type="Proteomes" id="UP000617743">
    <property type="component" value="Unassembled WGS sequence"/>
</dbReference>
<keyword evidence="2" id="KW-1185">Reference proteome</keyword>
<dbReference type="EMBL" id="BMWC01000007">
    <property type="protein sequence ID" value="GGX12568.1"/>
    <property type="molecule type" value="Genomic_DNA"/>
</dbReference>
<protein>
    <submittedName>
        <fullName evidence="1">Uncharacterized protein</fullName>
    </submittedName>
</protein>
<gene>
    <name evidence="1" type="ORF">GCM10010383_48190</name>
</gene>
<reference evidence="2" key="1">
    <citation type="journal article" date="2019" name="Int. J. Syst. Evol. Microbiol.">
        <title>The Global Catalogue of Microorganisms (GCM) 10K type strain sequencing project: providing services to taxonomists for standard genome sequencing and annotation.</title>
        <authorList>
            <consortium name="The Broad Institute Genomics Platform"/>
            <consortium name="The Broad Institute Genome Sequencing Center for Infectious Disease"/>
            <person name="Wu L."/>
            <person name="Ma J."/>
        </authorList>
    </citation>
    <scope>NUCLEOTIDE SEQUENCE [LARGE SCALE GENOMIC DNA]</scope>
    <source>
        <strain evidence="2">JCM 4866</strain>
    </source>
</reference>
<evidence type="ECO:0000313" key="2">
    <source>
        <dbReference type="Proteomes" id="UP000617743"/>
    </source>
</evidence>
<accession>A0ABQ2XDR0</accession>
<proteinExistence type="predicted"/>
<comment type="caution">
    <text evidence="1">The sequence shown here is derived from an EMBL/GenBank/DDBJ whole genome shotgun (WGS) entry which is preliminary data.</text>
</comment>
<evidence type="ECO:0000313" key="1">
    <source>
        <dbReference type="EMBL" id="GGX12568.1"/>
    </source>
</evidence>
<organism evidence="1 2">
    <name type="scientific">Streptomyces lomondensis</name>
    <dbReference type="NCBI Taxonomy" id="68229"/>
    <lineage>
        <taxon>Bacteria</taxon>
        <taxon>Bacillati</taxon>
        <taxon>Actinomycetota</taxon>
        <taxon>Actinomycetes</taxon>
        <taxon>Kitasatosporales</taxon>
        <taxon>Streptomycetaceae</taxon>
        <taxon>Streptomyces</taxon>
    </lineage>
</organism>
<sequence length="83" mass="8475">MLSVTGPPCVSLARVIATPVVLPLPTRDAPEIVPRRATVPCVGDLPGYRGGARGSYGCRGGSYGCRDGSYGCRDGSCGCRDGS</sequence>